<feature type="short sequence motif" description="Important for interaction with partner proteins" evidence="2">
    <location>
        <begin position="160"/>
        <end position="165"/>
    </location>
</feature>
<name>A0A1L4D467_9BACT</name>
<comment type="subunit">
    <text evidence="2">Homotetramer.</text>
</comment>
<sequence>MSGVNKVILVGRLGQEPEIRSTTSGQQVCTLSIATSETWVKDGNKEERTEWHRVVLWGRQAEIAHKYLKKGRLVYIEGKLQTRSWQDQQGQKRYTTEIVANNMQFLESMSGNSPSNRDTQDMPPIHDNNDAPYYSGAGGYDNAPQKNSSSAFSSNSRPMDDDIPF</sequence>
<evidence type="ECO:0000256" key="4">
    <source>
        <dbReference type="SAM" id="MobiDB-lite"/>
    </source>
</evidence>
<evidence type="ECO:0000256" key="1">
    <source>
        <dbReference type="ARBA" id="ARBA00023125"/>
    </source>
</evidence>
<dbReference type="GO" id="GO:0006260">
    <property type="term" value="P:DNA replication"/>
    <property type="evidence" value="ECO:0007669"/>
    <property type="project" value="UniProtKB-UniRule"/>
</dbReference>
<dbReference type="SUPFAM" id="SSF50249">
    <property type="entry name" value="Nucleic acid-binding proteins"/>
    <property type="match status" value="1"/>
</dbReference>
<comment type="function">
    <text evidence="2">Plays an important role in DNA replication, recombination and repair. Binds to ssDNA and to an array of partner proteins to recruit them to their sites of action during DNA metabolism.</text>
</comment>
<reference evidence="5 6" key="1">
    <citation type="submission" date="2016-10" db="EMBL/GenBank/DDBJ databases">
        <title>Silvanigrella aquatica sp. nov., isolated from a freshwater lake located in the Black Forest, Germany, description of Silvanigrellaceae fam. nov., Silvanigrellales ord. nov., reclassification of the order Bdellovibrionales in the class Oligoflexia, reclassification of the families Bacteriovoracaceae and Halobacteriovoraceae in the new order Bacteriovoracales ord. nov., and reclassification of the family Pseudobacteriovoracaceae in the order Oligoflexiales.</title>
        <authorList>
            <person name="Hahn M.W."/>
            <person name="Schmidt J."/>
            <person name="Koll U."/>
            <person name="Rohde M."/>
            <person name="Verbag S."/>
            <person name="Pitt A."/>
            <person name="Nakai R."/>
            <person name="Naganuma T."/>
            <person name="Lang E."/>
        </authorList>
    </citation>
    <scope>NUCLEOTIDE SEQUENCE [LARGE SCALE GENOMIC DNA]</scope>
    <source>
        <strain evidence="5 6">MWH-Nonnen-W8red</strain>
    </source>
</reference>
<keyword evidence="2" id="KW-0233">DNA recombination</keyword>
<dbReference type="GO" id="GO:0009295">
    <property type="term" value="C:nucleoid"/>
    <property type="evidence" value="ECO:0007669"/>
    <property type="project" value="TreeGrafter"/>
</dbReference>
<feature type="compositionally biased region" description="Low complexity" evidence="4">
    <location>
        <begin position="147"/>
        <end position="156"/>
    </location>
</feature>
<evidence type="ECO:0000256" key="2">
    <source>
        <dbReference type="HAMAP-Rule" id="MF_00984"/>
    </source>
</evidence>
<proteinExistence type="inferred from homology"/>
<dbReference type="GO" id="GO:0006281">
    <property type="term" value="P:DNA repair"/>
    <property type="evidence" value="ECO:0007669"/>
    <property type="project" value="UniProtKB-UniRule"/>
</dbReference>
<dbReference type="KEGG" id="saqi:AXG55_14185"/>
<gene>
    <name evidence="5" type="ORF">AXG55_14185</name>
</gene>
<keyword evidence="1 2" id="KW-0238">DNA-binding</keyword>
<dbReference type="InterPro" id="IPR011344">
    <property type="entry name" value="ssDNA-bd"/>
</dbReference>
<keyword evidence="6" id="KW-1185">Reference proteome</keyword>
<dbReference type="InterPro" id="IPR012340">
    <property type="entry name" value="NA-bd_OB-fold"/>
</dbReference>
<organism evidence="5 6">
    <name type="scientific">Silvanigrella aquatica</name>
    <dbReference type="NCBI Taxonomy" id="1915309"/>
    <lineage>
        <taxon>Bacteria</taxon>
        <taxon>Pseudomonadati</taxon>
        <taxon>Bdellovibrionota</taxon>
        <taxon>Oligoflexia</taxon>
        <taxon>Silvanigrellales</taxon>
        <taxon>Silvanigrellaceae</taxon>
        <taxon>Silvanigrella</taxon>
    </lineage>
</organism>
<dbReference type="NCBIfam" id="TIGR00621">
    <property type="entry name" value="ssb"/>
    <property type="match status" value="1"/>
</dbReference>
<feature type="compositionally biased region" description="Polar residues" evidence="4">
    <location>
        <begin position="107"/>
        <end position="117"/>
    </location>
</feature>
<keyword evidence="2" id="KW-0227">DNA damage</keyword>
<dbReference type="PANTHER" id="PTHR10302">
    <property type="entry name" value="SINGLE-STRANDED DNA-BINDING PROTEIN"/>
    <property type="match status" value="1"/>
</dbReference>
<dbReference type="Gene3D" id="2.40.50.140">
    <property type="entry name" value="Nucleic acid-binding proteins"/>
    <property type="match status" value="1"/>
</dbReference>
<accession>A0A1L4D467</accession>
<dbReference type="CDD" id="cd04496">
    <property type="entry name" value="SSB_OBF"/>
    <property type="match status" value="1"/>
</dbReference>
<dbReference type="STRING" id="1915309.AXG55_14185"/>
<keyword evidence="2" id="KW-0235">DNA replication</keyword>
<dbReference type="PROSITE" id="PS50935">
    <property type="entry name" value="SSB"/>
    <property type="match status" value="1"/>
</dbReference>
<dbReference type="AlphaFoldDB" id="A0A1L4D467"/>
<dbReference type="Proteomes" id="UP000184731">
    <property type="component" value="Chromosome"/>
</dbReference>
<protein>
    <recommendedName>
        <fullName evidence="2 3">Single-stranded DNA-binding protein</fullName>
        <shortName evidence="2">SSB</shortName>
    </recommendedName>
</protein>
<dbReference type="EMBL" id="CP017834">
    <property type="protein sequence ID" value="APJ04979.1"/>
    <property type="molecule type" value="Genomic_DNA"/>
</dbReference>
<dbReference type="GO" id="GO:0006310">
    <property type="term" value="P:DNA recombination"/>
    <property type="evidence" value="ECO:0007669"/>
    <property type="project" value="UniProtKB-UniRule"/>
</dbReference>
<dbReference type="GO" id="GO:0003697">
    <property type="term" value="F:single-stranded DNA binding"/>
    <property type="evidence" value="ECO:0007669"/>
    <property type="project" value="UniProtKB-UniRule"/>
</dbReference>
<dbReference type="OrthoDB" id="5293989at2"/>
<evidence type="ECO:0000313" key="5">
    <source>
        <dbReference type="EMBL" id="APJ04979.1"/>
    </source>
</evidence>
<dbReference type="HAMAP" id="MF_00984">
    <property type="entry name" value="SSB"/>
    <property type="match status" value="1"/>
</dbReference>
<dbReference type="InterPro" id="IPR000424">
    <property type="entry name" value="Primosome_PriB/ssb"/>
</dbReference>
<feature type="region of interest" description="Disordered" evidence="4">
    <location>
        <begin position="107"/>
        <end position="165"/>
    </location>
</feature>
<dbReference type="PANTHER" id="PTHR10302:SF27">
    <property type="entry name" value="SINGLE-STRANDED DNA-BINDING PROTEIN"/>
    <property type="match status" value="1"/>
</dbReference>
<evidence type="ECO:0000313" key="6">
    <source>
        <dbReference type="Proteomes" id="UP000184731"/>
    </source>
</evidence>
<dbReference type="Pfam" id="PF00436">
    <property type="entry name" value="SSB"/>
    <property type="match status" value="1"/>
</dbReference>
<comment type="caution">
    <text evidence="2">Lacks conserved residue(s) required for the propagation of feature annotation.</text>
</comment>
<evidence type="ECO:0000256" key="3">
    <source>
        <dbReference type="RuleBase" id="RU000524"/>
    </source>
</evidence>
<dbReference type="RefSeq" id="WP_148698741.1">
    <property type="nucleotide sequence ID" value="NZ_CP017834.1"/>
</dbReference>
<keyword evidence="2" id="KW-0234">DNA repair</keyword>